<evidence type="ECO:0000313" key="5">
    <source>
        <dbReference type="Proteomes" id="UP001148614"/>
    </source>
</evidence>
<dbReference type="SUPFAM" id="SSF48403">
    <property type="entry name" value="Ankyrin repeat"/>
    <property type="match status" value="1"/>
</dbReference>
<keyword evidence="1" id="KW-0677">Repeat</keyword>
<protein>
    <recommendedName>
        <fullName evidence="6">Ankyrin</fullName>
    </recommendedName>
</protein>
<evidence type="ECO:0008006" key="6">
    <source>
        <dbReference type="Google" id="ProtNLM"/>
    </source>
</evidence>
<dbReference type="PROSITE" id="PS50088">
    <property type="entry name" value="ANK_REPEAT"/>
    <property type="match status" value="1"/>
</dbReference>
<dbReference type="PROSITE" id="PS50297">
    <property type="entry name" value="ANK_REP_REGION"/>
    <property type="match status" value="1"/>
</dbReference>
<reference evidence="4" key="1">
    <citation type="submission" date="2022-07" db="EMBL/GenBank/DDBJ databases">
        <title>Genome Sequence of Xylaria arbuscula.</title>
        <authorList>
            <person name="Buettner E."/>
        </authorList>
    </citation>
    <scope>NUCLEOTIDE SEQUENCE</scope>
    <source>
        <strain evidence="4">VT107</strain>
    </source>
</reference>
<organism evidence="4 5">
    <name type="scientific">Xylaria arbuscula</name>
    <dbReference type="NCBI Taxonomy" id="114810"/>
    <lineage>
        <taxon>Eukaryota</taxon>
        <taxon>Fungi</taxon>
        <taxon>Dikarya</taxon>
        <taxon>Ascomycota</taxon>
        <taxon>Pezizomycotina</taxon>
        <taxon>Sordariomycetes</taxon>
        <taxon>Xylariomycetidae</taxon>
        <taxon>Xylariales</taxon>
        <taxon>Xylariaceae</taxon>
        <taxon>Xylaria</taxon>
    </lineage>
</organism>
<dbReference type="PANTHER" id="PTHR24198:SF165">
    <property type="entry name" value="ANKYRIN REPEAT-CONTAINING PROTEIN-RELATED"/>
    <property type="match status" value="1"/>
</dbReference>
<evidence type="ECO:0000256" key="3">
    <source>
        <dbReference type="PROSITE-ProRule" id="PRU00023"/>
    </source>
</evidence>
<dbReference type="EMBL" id="JANPWZ010002394">
    <property type="protein sequence ID" value="KAJ3559224.1"/>
    <property type="molecule type" value="Genomic_DNA"/>
</dbReference>
<gene>
    <name evidence="4" type="ORF">NPX13_g9565</name>
</gene>
<accession>A0A9W8N6G8</accession>
<name>A0A9W8N6G8_9PEZI</name>
<comment type="caution">
    <text evidence="4">The sequence shown here is derived from an EMBL/GenBank/DDBJ whole genome shotgun (WGS) entry which is preliminary data.</text>
</comment>
<dbReference type="InterPro" id="IPR002110">
    <property type="entry name" value="Ankyrin_rpt"/>
</dbReference>
<dbReference type="Pfam" id="PF00023">
    <property type="entry name" value="Ank"/>
    <property type="match status" value="1"/>
</dbReference>
<evidence type="ECO:0000256" key="2">
    <source>
        <dbReference type="ARBA" id="ARBA00023043"/>
    </source>
</evidence>
<keyword evidence="5" id="KW-1185">Reference proteome</keyword>
<evidence type="ECO:0000313" key="4">
    <source>
        <dbReference type="EMBL" id="KAJ3559224.1"/>
    </source>
</evidence>
<proteinExistence type="predicted"/>
<dbReference type="InterPro" id="IPR036770">
    <property type="entry name" value="Ankyrin_rpt-contain_sf"/>
</dbReference>
<dbReference type="SMART" id="SM00248">
    <property type="entry name" value="ANK"/>
    <property type="match status" value="4"/>
</dbReference>
<dbReference type="Proteomes" id="UP001148614">
    <property type="component" value="Unassembled WGS sequence"/>
</dbReference>
<sequence length="351" mass="39203">MDISQFQFASRSSDPTWEEPRFNALHTIRFFSDNLEDREKCLHTLSDRARALDRISMDFQMLFGSDGPAHKVESFLRSYEVALPSGISVVQPNVFAWLNDTNALRIACQGNHQEKVRVLLEKGFTIRPDAVFSAAVKAKETKNVAILELLVDFGWDINKPLRETTASLMCTVLEVPELVHWCLEKGTDASLSSPSGLAIIDIAAGIASLDTLKLLVSRAGSTPQGDAVARASYSHASGDRPDRVDVVRFLLDQGYPIDEFFRTYSTPSGHDCEAMMFGRQNALHFAIWAGKEEMVRLLLERGADRTKPTRSLMKTDWKTLSPVELARKHGHLNLVPLLEDECIGAKSARRE</sequence>
<feature type="repeat" description="ANK" evidence="3">
    <location>
        <begin position="278"/>
        <end position="310"/>
    </location>
</feature>
<keyword evidence="2 3" id="KW-0040">ANK repeat</keyword>
<dbReference type="Gene3D" id="1.25.40.20">
    <property type="entry name" value="Ankyrin repeat-containing domain"/>
    <property type="match status" value="2"/>
</dbReference>
<evidence type="ECO:0000256" key="1">
    <source>
        <dbReference type="ARBA" id="ARBA00022737"/>
    </source>
</evidence>
<dbReference type="PANTHER" id="PTHR24198">
    <property type="entry name" value="ANKYRIN REPEAT AND PROTEIN KINASE DOMAIN-CONTAINING PROTEIN"/>
    <property type="match status" value="1"/>
</dbReference>
<dbReference type="AlphaFoldDB" id="A0A9W8N6G8"/>